<evidence type="ECO:0000256" key="5">
    <source>
        <dbReference type="ARBA" id="ARBA00038894"/>
    </source>
</evidence>
<evidence type="ECO:0000256" key="6">
    <source>
        <dbReference type="ARBA" id="ARBA00040062"/>
    </source>
</evidence>
<organism evidence="9 10">
    <name type="scientific">Polycladomyces subterraneus</name>
    <dbReference type="NCBI Taxonomy" id="1016997"/>
    <lineage>
        <taxon>Bacteria</taxon>
        <taxon>Bacillati</taxon>
        <taxon>Bacillota</taxon>
        <taxon>Bacilli</taxon>
        <taxon>Bacillales</taxon>
        <taxon>Thermoactinomycetaceae</taxon>
        <taxon>Polycladomyces</taxon>
    </lineage>
</organism>
<evidence type="ECO:0000256" key="7">
    <source>
        <dbReference type="ARBA" id="ARBA00048062"/>
    </source>
</evidence>
<proteinExistence type="inferred from homology"/>
<evidence type="ECO:0000313" key="10">
    <source>
        <dbReference type="Proteomes" id="UP001174196"/>
    </source>
</evidence>
<gene>
    <name evidence="9" type="ORF">NWF35_14955</name>
</gene>
<dbReference type="PANTHER" id="PTHR43240">
    <property type="entry name" value="1,4-DIHYDROXY-2-NAPHTHOYL-COA THIOESTERASE 1"/>
    <property type="match status" value="1"/>
</dbReference>
<dbReference type="Gene3D" id="3.10.129.10">
    <property type="entry name" value="Hotdog Thioesterase"/>
    <property type="match status" value="1"/>
</dbReference>
<feature type="domain" description="Thioesterase" evidence="8">
    <location>
        <begin position="71"/>
        <end position="143"/>
    </location>
</feature>
<dbReference type="InterPro" id="IPR003736">
    <property type="entry name" value="PAAI_dom"/>
</dbReference>
<sequence length="153" mass="16935">MTKEELLQKLAEFEQEDLSVALKAAQAAKRARTEGFYFLHYFFEEERIEESVGQSLVTIPVTELVMNPAKMLHGGVTAFICDNVMGMASYMEKGRSGVTLDLSVRYHKPGKGARLIARGEVVSAGSRINSARCEVRDEQGSLIATATGSFYHR</sequence>
<protein>
    <recommendedName>
        <fullName evidence="6">Medium/long-chain acyl-CoA thioesterase YigI</fullName>
        <ecNumber evidence="5">3.1.2.20</ecNumber>
    </recommendedName>
</protein>
<evidence type="ECO:0000256" key="1">
    <source>
        <dbReference type="ARBA" id="ARBA00022801"/>
    </source>
</evidence>
<comment type="caution">
    <text evidence="9">The sequence shown here is derived from an EMBL/GenBank/DDBJ whole genome shotgun (WGS) entry which is preliminary data.</text>
</comment>
<dbReference type="CDD" id="cd03443">
    <property type="entry name" value="PaaI_thioesterase"/>
    <property type="match status" value="1"/>
</dbReference>
<comment type="similarity">
    <text evidence="4">Belongs to the YigI thioesterase family.</text>
</comment>
<accession>A0ABT8IQX0</accession>
<dbReference type="InterPro" id="IPR006683">
    <property type="entry name" value="Thioestr_dom"/>
</dbReference>
<evidence type="ECO:0000256" key="3">
    <source>
        <dbReference type="ARBA" id="ARBA00036002"/>
    </source>
</evidence>
<keyword evidence="1" id="KW-0378">Hydrolase</keyword>
<dbReference type="EC" id="3.1.2.20" evidence="5"/>
<dbReference type="NCBIfam" id="TIGR00369">
    <property type="entry name" value="unchar_dom_1"/>
    <property type="match status" value="1"/>
</dbReference>
<comment type="catalytic activity">
    <reaction evidence="2">
        <text>a fatty acyl-CoA + H2O = a fatty acid + CoA + H(+)</text>
        <dbReference type="Rhea" id="RHEA:16781"/>
        <dbReference type="ChEBI" id="CHEBI:15377"/>
        <dbReference type="ChEBI" id="CHEBI:15378"/>
        <dbReference type="ChEBI" id="CHEBI:28868"/>
        <dbReference type="ChEBI" id="CHEBI:57287"/>
        <dbReference type="ChEBI" id="CHEBI:77636"/>
        <dbReference type="EC" id="3.1.2.20"/>
    </reaction>
</comment>
<comment type="catalytic activity">
    <reaction evidence="7">
        <text>a medium-chain fatty acyl-CoA + H2O = a medium-chain fatty acid + CoA + H(+)</text>
        <dbReference type="Rhea" id="RHEA:68184"/>
        <dbReference type="ChEBI" id="CHEBI:15377"/>
        <dbReference type="ChEBI" id="CHEBI:15378"/>
        <dbReference type="ChEBI" id="CHEBI:57287"/>
        <dbReference type="ChEBI" id="CHEBI:59558"/>
        <dbReference type="ChEBI" id="CHEBI:90546"/>
    </reaction>
</comment>
<evidence type="ECO:0000256" key="4">
    <source>
        <dbReference type="ARBA" id="ARBA00038381"/>
    </source>
</evidence>
<evidence type="ECO:0000313" key="9">
    <source>
        <dbReference type="EMBL" id="MDN4595167.1"/>
    </source>
</evidence>
<dbReference type="SUPFAM" id="SSF54637">
    <property type="entry name" value="Thioesterase/thiol ester dehydrase-isomerase"/>
    <property type="match status" value="1"/>
</dbReference>
<dbReference type="PANTHER" id="PTHR43240:SF20">
    <property type="entry name" value="MEDIUM_LONG-CHAIN ACYL-COA THIOESTERASE YIGI"/>
    <property type="match status" value="1"/>
</dbReference>
<dbReference type="EMBL" id="JANRHH010000052">
    <property type="protein sequence ID" value="MDN4595167.1"/>
    <property type="molecule type" value="Genomic_DNA"/>
</dbReference>
<dbReference type="InterPro" id="IPR029069">
    <property type="entry name" value="HotDog_dom_sf"/>
</dbReference>
<dbReference type="Pfam" id="PF03061">
    <property type="entry name" value="4HBT"/>
    <property type="match status" value="1"/>
</dbReference>
<dbReference type="Proteomes" id="UP001174196">
    <property type="component" value="Unassembled WGS sequence"/>
</dbReference>
<name>A0ABT8IQX0_9BACL</name>
<evidence type="ECO:0000259" key="8">
    <source>
        <dbReference type="Pfam" id="PF03061"/>
    </source>
</evidence>
<reference evidence="9" key="1">
    <citation type="submission" date="2022-08" db="EMBL/GenBank/DDBJ databases">
        <title>Polycladomyces zharkentsis sp. nov., a novel thermophilic CMC and starch-degrading bacterium isolated from a geothermal spring in Kazakhstan.</title>
        <authorList>
            <person name="Mashzhan A."/>
            <person name="Kistaubaeva A."/>
            <person name="Javier-Lopez R."/>
            <person name="Birkeland N.-K."/>
        </authorList>
    </citation>
    <scope>NUCLEOTIDE SEQUENCE</scope>
    <source>
        <strain evidence="9">KSR 13</strain>
    </source>
</reference>
<keyword evidence="10" id="KW-1185">Reference proteome</keyword>
<evidence type="ECO:0000256" key="2">
    <source>
        <dbReference type="ARBA" id="ARBA00035880"/>
    </source>
</evidence>
<dbReference type="RefSeq" id="WP_301240180.1">
    <property type="nucleotide sequence ID" value="NZ_JANRHH010000052.1"/>
</dbReference>
<comment type="catalytic activity">
    <reaction evidence="3">
        <text>a long-chain fatty acyl-CoA + H2O = a long-chain fatty acid + CoA + H(+)</text>
        <dbReference type="Rhea" id="RHEA:67680"/>
        <dbReference type="ChEBI" id="CHEBI:15377"/>
        <dbReference type="ChEBI" id="CHEBI:15378"/>
        <dbReference type="ChEBI" id="CHEBI:57287"/>
        <dbReference type="ChEBI" id="CHEBI:57560"/>
        <dbReference type="ChEBI" id="CHEBI:83139"/>
    </reaction>
</comment>